<dbReference type="InterPro" id="IPR001254">
    <property type="entry name" value="Trypsin_dom"/>
</dbReference>
<dbReference type="PANTHER" id="PTHR24260:SF143">
    <property type="entry name" value="SERINE PROTEASE GD-LIKE PROTEIN"/>
    <property type="match status" value="1"/>
</dbReference>
<dbReference type="GO" id="GO:0004252">
    <property type="term" value="F:serine-type endopeptidase activity"/>
    <property type="evidence" value="ECO:0007669"/>
    <property type="project" value="InterPro"/>
</dbReference>
<name>A0A9N9QRC4_9CUCU</name>
<dbReference type="SMART" id="SM00020">
    <property type="entry name" value="Tryp_SPc"/>
    <property type="match status" value="1"/>
</dbReference>
<dbReference type="Proteomes" id="UP001152799">
    <property type="component" value="Chromosome 6"/>
</dbReference>
<dbReference type="SUPFAM" id="SSF50494">
    <property type="entry name" value="Trypsin-like serine proteases"/>
    <property type="match status" value="1"/>
</dbReference>
<keyword evidence="3" id="KW-1185">Reference proteome</keyword>
<dbReference type="InterPro" id="IPR009003">
    <property type="entry name" value="Peptidase_S1_PA"/>
</dbReference>
<dbReference type="OrthoDB" id="238681at2759"/>
<dbReference type="Gene3D" id="2.40.10.10">
    <property type="entry name" value="Trypsin-like serine proteases"/>
    <property type="match status" value="1"/>
</dbReference>
<dbReference type="InterPro" id="IPR043504">
    <property type="entry name" value="Peptidase_S1_PA_chymotrypsin"/>
</dbReference>
<dbReference type="GO" id="GO:0006508">
    <property type="term" value="P:proteolysis"/>
    <property type="evidence" value="ECO:0007669"/>
    <property type="project" value="InterPro"/>
</dbReference>
<gene>
    <name evidence="2" type="ORF">CEUTPL_LOCUS10514</name>
</gene>
<dbReference type="InterPro" id="IPR051333">
    <property type="entry name" value="CLIP_Serine_Protease"/>
</dbReference>
<reference evidence="2" key="1">
    <citation type="submission" date="2022-01" db="EMBL/GenBank/DDBJ databases">
        <authorList>
            <person name="King R."/>
        </authorList>
    </citation>
    <scope>NUCLEOTIDE SEQUENCE</scope>
</reference>
<dbReference type="EMBL" id="OU892282">
    <property type="protein sequence ID" value="CAG9770052.1"/>
    <property type="molecule type" value="Genomic_DNA"/>
</dbReference>
<accession>A0A9N9QRC4</accession>
<feature type="domain" description="Peptidase S1" evidence="1">
    <location>
        <begin position="75"/>
        <end position="284"/>
    </location>
</feature>
<evidence type="ECO:0000313" key="2">
    <source>
        <dbReference type="EMBL" id="CAG9770052.1"/>
    </source>
</evidence>
<dbReference type="PANTHER" id="PTHR24260">
    <property type="match status" value="1"/>
</dbReference>
<organism evidence="2 3">
    <name type="scientific">Ceutorhynchus assimilis</name>
    <name type="common">cabbage seed weevil</name>
    <dbReference type="NCBI Taxonomy" id="467358"/>
    <lineage>
        <taxon>Eukaryota</taxon>
        <taxon>Metazoa</taxon>
        <taxon>Ecdysozoa</taxon>
        <taxon>Arthropoda</taxon>
        <taxon>Hexapoda</taxon>
        <taxon>Insecta</taxon>
        <taxon>Pterygota</taxon>
        <taxon>Neoptera</taxon>
        <taxon>Endopterygota</taxon>
        <taxon>Coleoptera</taxon>
        <taxon>Polyphaga</taxon>
        <taxon>Cucujiformia</taxon>
        <taxon>Curculionidae</taxon>
        <taxon>Ceutorhynchinae</taxon>
        <taxon>Ceutorhynchus</taxon>
    </lineage>
</organism>
<protein>
    <recommendedName>
        <fullName evidence="1">Peptidase S1 domain-containing protein</fullName>
    </recommendedName>
</protein>
<dbReference type="PROSITE" id="PS50240">
    <property type="entry name" value="TRYPSIN_DOM"/>
    <property type="match status" value="1"/>
</dbReference>
<proteinExistence type="predicted"/>
<dbReference type="AlphaFoldDB" id="A0A9N9QRC4"/>
<evidence type="ECO:0000259" key="1">
    <source>
        <dbReference type="PROSITE" id="PS50240"/>
    </source>
</evidence>
<evidence type="ECO:0000313" key="3">
    <source>
        <dbReference type="Proteomes" id="UP001152799"/>
    </source>
</evidence>
<dbReference type="Pfam" id="PF00089">
    <property type="entry name" value="Trypsin"/>
    <property type="match status" value="1"/>
</dbReference>
<sequence length="285" mass="31426">MNTPGQDLMERRTNILSYDIHFPFQNAIPKITRIEYNQRTYCTGPPEERNTGAYYGKRAKQLSGQSNLVSIDFLAARCTNFFKIQVVQTDDILFVFGRTNLKHWATSGAVTRGASFVRTNPDFNANSGHGDLSVITLDKPVEFSSTIAPICLWEGDDNIQNMVNKKGTVAGWGADEVAQKTGKYSISVAKSVDMPIVAQESCLFSNLSYFQLTSDVTFCAGKRDGTGTCIGDSGAGFMMNKNGKFYLRGLASLVLSDKGKCDLTNFMVFCDAAKLTDWIRDAMTI</sequence>